<name>A0A2P2QTG8_RHIMU</name>
<organism evidence="1">
    <name type="scientific">Rhizophora mucronata</name>
    <name type="common">Asiatic mangrove</name>
    <dbReference type="NCBI Taxonomy" id="61149"/>
    <lineage>
        <taxon>Eukaryota</taxon>
        <taxon>Viridiplantae</taxon>
        <taxon>Streptophyta</taxon>
        <taxon>Embryophyta</taxon>
        <taxon>Tracheophyta</taxon>
        <taxon>Spermatophyta</taxon>
        <taxon>Magnoliopsida</taxon>
        <taxon>eudicotyledons</taxon>
        <taxon>Gunneridae</taxon>
        <taxon>Pentapetalae</taxon>
        <taxon>rosids</taxon>
        <taxon>fabids</taxon>
        <taxon>Malpighiales</taxon>
        <taxon>Rhizophoraceae</taxon>
        <taxon>Rhizophora</taxon>
    </lineage>
</organism>
<sequence>MQDIIRCPQEQQIWRQPFPSRNQLLELLHLNLGRCRPGRRRSMPPFACSPPFHLMIISAALIIEPHNVYCALSLLPKQAVKVGSKACV</sequence>
<reference evidence="1" key="1">
    <citation type="submission" date="2018-02" db="EMBL/GenBank/DDBJ databases">
        <title>Rhizophora mucronata_Transcriptome.</title>
        <authorList>
            <person name="Meera S.P."/>
            <person name="Sreeshan A."/>
            <person name="Augustine A."/>
        </authorList>
    </citation>
    <scope>NUCLEOTIDE SEQUENCE</scope>
    <source>
        <tissue evidence="1">Leaf</tissue>
    </source>
</reference>
<accession>A0A2P2QTG8</accession>
<dbReference type="AlphaFoldDB" id="A0A2P2QTG8"/>
<evidence type="ECO:0000313" key="1">
    <source>
        <dbReference type="EMBL" id="MBX70293.1"/>
    </source>
</evidence>
<protein>
    <submittedName>
        <fullName evidence="1">Uncharacterized protein MANES_01G198300</fullName>
    </submittedName>
</protein>
<proteinExistence type="predicted"/>
<dbReference type="EMBL" id="GGEC01089809">
    <property type="protein sequence ID" value="MBX70293.1"/>
    <property type="molecule type" value="Transcribed_RNA"/>
</dbReference>